<dbReference type="PANTHER" id="PTHR14234">
    <property type="entry name" value="RIM BINDING PROTEIN-RELATED"/>
    <property type="match status" value="1"/>
</dbReference>
<gene>
    <name evidence="2" type="ORF">SCUD_LOCUS8396</name>
</gene>
<name>A0A183K086_9TREM</name>
<evidence type="ECO:0000313" key="4">
    <source>
        <dbReference type="WBParaSite" id="SCUD_0000839601-mRNA-1"/>
    </source>
</evidence>
<sequence length="351" mass="39731">MVDQRNPDNISYECQMEKTLQKLHDVVQLRQKLLLERATLKSQLDKLLQRSVNDVDLIVGDDDDYDDVDVDGGGSSTGGGGVGQTQSSNCQLHETEDSKSKETVKQIRSKIKELEKRCALQLLRHEEILLEIEDVRKRSCIQSNNSSMMMATTTTTTTLNSIKNQLHNDIDSINQSTSSISSSLINNNNNNKVYGRLLQLGQQNKLKQDYIQSYEMDSSLLLDPSSSTLDIIGFNKQMTNNKQVKGRLFRSNTDLQIPEGDDPNLVELFQVIEESNKSTDVPAPRMITLERQLFQSVLISWKSPELNSMNENKIVSAYHIYVDGQFRLAVMAKEKTRALIDNVDADKVHNY</sequence>
<evidence type="ECO:0000256" key="1">
    <source>
        <dbReference type="SAM" id="MobiDB-lite"/>
    </source>
</evidence>
<accession>A0A183K086</accession>
<dbReference type="GO" id="GO:0045202">
    <property type="term" value="C:synapse"/>
    <property type="evidence" value="ECO:0007669"/>
    <property type="project" value="GOC"/>
</dbReference>
<dbReference type="EMBL" id="UZAK01032725">
    <property type="protein sequence ID" value="VDP30544.1"/>
    <property type="molecule type" value="Genomic_DNA"/>
</dbReference>
<dbReference type="AlphaFoldDB" id="A0A183K086"/>
<evidence type="ECO:0000313" key="2">
    <source>
        <dbReference type="EMBL" id="VDP30544.1"/>
    </source>
</evidence>
<dbReference type="InterPro" id="IPR040325">
    <property type="entry name" value="RIMBP1/2/3"/>
</dbReference>
<evidence type="ECO:0000313" key="3">
    <source>
        <dbReference type="Proteomes" id="UP000279833"/>
    </source>
</evidence>
<dbReference type="WBParaSite" id="SCUD_0000839601-mRNA-1">
    <property type="protein sequence ID" value="SCUD_0000839601-mRNA-1"/>
    <property type="gene ID" value="SCUD_0000839601"/>
</dbReference>
<organism evidence="4">
    <name type="scientific">Schistosoma curassoni</name>
    <dbReference type="NCBI Taxonomy" id="6186"/>
    <lineage>
        <taxon>Eukaryota</taxon>
        <taxon>Metazoa</taxon>
        <taxon>Spiralia</taxon>
        <taxon>Lophotrochozoa</taxon>
        <taxon>Platyhelminthes</taxon>
        <taxon>Trematoda</taxon>
        <taxon>Digenea</taxon>
        <taxon>Strigeidida</taxon>
        <taxon>Schistosomatoidea</taxon>
        <taxon>Schistosomatidae</taxon>
        <taxon>Schistosoma</taxon>
    </lineage>
</organism>
<dbReference type="PANTHER" id="PTHR14234:SF19">
    <property type="entry name" value="RIM-BINDING PROTEIN, ISOFORM F"/>
    <property type="match status" value="1"/>
</dbReference>
<feature type="compositionally biased region" description="Basic and acidic residues" evidence="1">
    <location>
        <begin position="93"/>
        <end position="103"/>
    </location>
</feature>
<reference evidence="4" key="1">
    <citation type="submission" date="2016-06" db="UniProtKB">
        <authorList>
            <consortium name="WormBaseParasite"/>
        </authorList>
    </citation>
    <scope>IDENTIFICATION</scope>
</reference>
<dbReference type="STRING" id="6186.A0A183K086"/>
<protein>
    <submittedName>
        <fullName evidence="4">Fibronectin type-III domain-containing protein</fullName>
    </submittedName>
</protein>
<dbReference type="GO" id="GO:0007274">
    <property type="term" value="P:neuromuscular synaptic transmission"/>
    <property type="evidence" value="ECO:0007669"/>
    <property type="project" value="TreeGrafter"/>
</dbReference>
<dbReference type="Proteomes" id="UP000279833">
    <property type="component" value="Unassembled WGS sequence"/>
</dbReference>
<proteinExistence type="predicted"/>
<feature type="compositionally biased region" description="Gly residues" evidence="1">
    <location>
        <begin position="71"/>
        <end position="83"/>
    </location>
</feature>
<feature type="region of interest" description="Disordered" evidence="1">
    <location>
        <begin position="66"/>
        <end position="103"/>
    </location>
</feature>
<keyword evidence="3" id="KW-1185">Reference proteome</keyword>
<reference evidence="2 3" key="2">
    <citation type="submission" date="2018-11" db="EMBL/GenBank/DDBJ databases">
        <authorList>
            <consortium name="Pathogen Informatics"/>
        </authorList>
    </citation>
    <scope>NUCLEOTIDE SEQUENCE [LARGE SCALE GENOMIC DNA]</scope>
    <source>
        <strain evidence="2">Dakar</strain>
        <strain evidence="3">Dakar, Senegal</strain>
    </source>
</reference>